<keyword evidence="3" id="KW-1185">Reference proteome</keyword>
<dbReference type="InterPro" id="IPR052929">
    <property type="entry name" value="RNase_H-like_EbsB-rel"/>
</dbReference>
<dbReference type="GO" id="GO:0004523">
    <property type="term" value="F:RNA-DNA hybrid ribonuclease activity"/>
    <property type="evidence" value="ECO:0007669"/>
    <property type="project" value="InterPro"/>
</dbReference>
<accession>A0A1R3JHL3</accession>
<name>A0A1R3JHL3_9ROSI</name>
<dbReference type="Gene3D" id="3.30.420.10">
    <property type="entry name" value="Ribonuclease H-like superfamily/Ribonuclease H"/>
    <property type="match status" value="1"/>
</dbReference>
<proteinExistence type="predicted"/>
<dbReference type="InterPro" id="IPR012337">
    <property type="entry name" value="RNaseH-like_sf"/>
</dbReference>
<dbReference type="GO" id="GO:0003676">
    <property type="term" value="F:nucleic acid binding"/>
    <property type="evidence" value="ECO:0007669"/>
    <property type="project" value="InterPro"/>
</dbReference>
<reference evidence="3" key="1">
    <citation type="submission" date="2013-09" db="EMBL/GenBank/DDBJ databases">
        <title>Corchorus olitorius genome sequencing.</title>
        <authorList>
            <person name="Alam M."/>
            <person name="Haque M.S."/>
            <person name="Islam M.S."/>
            <person name="Emdad E.M."/>
            <person name="Islam M.M."/>
            <person name="Ahmed B."/>
            <person name="Halim A."/>
            <person name="Hossen Q.M.M."/>
            <person name="Hossain M.Z."/>
            <person name="Ahmed R."/>
            <person name="Khan M.M."/>
            <person name="Islam R."/>
            <person name="Rashid M.M."/>
            <person name="Khan S.A."/>
            <person name="Rahman M.S."/>
            <person name="Alam M."/>
            <person name="Yahiya A.S."/>
            <person name="Khan M.S."/>
            <person name="Azam M.S."/>
            <person name="Haque T."/>
            <person name="Lashkar M.Z.H."/>
            <person name="Akhand A.I."/>
            <person name="Morshed G."/>
            <person name="Roy S."/>
            <person name="Uddin K.S."/>
            <person name="Rabeya T."/>
            <person name="Hossain A.S."/>
            <person name="Chowdhury A."/>
            <person name="Snigdha A.R."/>
            <person name="Mortoza M.S."/>
            <person name="Matin S.A."/>
            <person name="Hoque S.M.E."/>
            <person name="Islam M.K."/>
            <person name="Roy D.K."/>
            <person name="Haider R."/>
            <person name="Moosa M.M."/>
            <person name="Elias S.M."/>
            <person name="Hasan A.M."/>
            <person name="Jahan S."/>
            <person name="Shafiuddin M."/>
            <person name="Mahmood N."/>
            <person name="Shommy N.S."/>
        </authorList>
    </citation>
    <scope>NUCLEOTIDE SEQUENCE [LARGE SCALE GENOMIC DNA]</scope>
    <source>
        <strain evidence="3">cv. O-4</strain>
    </source>
</reference>
<protein>
    <recommendedName>
        <fullName evidence="1">RNase H type-1 domain-containing protein</fullName>
    </recommendedName>
</protein>
<dbReference type="OrthoDB" id="1002400at2759"/>
<evidence type="ECO:0000313" key="2">
    <source>
        <dbReference type="EMBL" id="OMO94270.1"/>
    </source>
</evidence>
<dbReference type="SUPFAM" id="SSF53098">
    <property type="entry name" value="Ribonuclease H-like"/>
    <property type="match status" value="1"/>
</dbReference>
<dbReference type="InterPro" id="IPR044730">
    <property type="entry name" value="RNase_H-like_dom_plant"/>
</dbReference>
<dbReference type="AlphaFoldDB" id="A0A1R3JHL3"/>
<feature type="domain" description="RNase H type-1" evidence="1">
    <location>
        <begin position="4"/>
        <end position="110"/>
    </location>
</feature>
<dbReference type="InterPro" id="IPR036397">
    <property type="entry name" value="RNaseH_sf"/>
</dbReference>
<evidence type="ECO:0000259" key="1">
    <source>
        <dbReference type="Pfam" id="PF13456"/>
    </source>
</evidence>
<gene>
    <name evidence="2" type="ORF">COLO4_16438</name>
</gene>
<dbReference type="PANTHER" id="PTHR47074">
    <property type="entry name" value="BNAC02G40300D PROTEIN"/>
    <property type="match status" value="1"/>
</dbReference>
<dbReference type="Pfam" id="PF13456">
    <property type="entry name" value="RVT_3"/>
    <property type="match status" value="1"/>
</dbReference>
<evidence type="ECO:0000313" key="3">
    <source>
        <dbReference type="Proteomes" id="UP000187203"/>
    </source>
</evidence>
<dbReference type="InterPro" id="IPR002156">
    <property type="entry name" value="RNaseH_domain"/>
</dbReference>
<organism evidence="2 3">
    <name type="scientific">Corchorus olitorius</name>
    <dbReference type="NCBI Taxonomy" id="93759"/>
    <lineage>
        <taxon>Eukaryota</taxon>
        <taxon>Viridiplantae</taxon>
        <taxon>Streptophyta</taxon>
        <taxon>Embryophyta</taxon>
        <taxon>Tracheophyta</taxon>
        <taxon>Spermatophyta</taxon>
        <taxon>Magnoliopsida</taxon>
        <taxon>eudicotyledons</taxon>
        <taxon>Gunneridae</taxon>
        <taxon>Pentapetalae</taxon>
        <taxon>rosids</taxon>
        <taxon>malvids</taxon>
        <taxon>Malvales</taxon>
        <taxon>Malvaceae</taxon>
        <taxon>Grewioideae</taxon>
        <taxon>Apeibeae</taxon>
        <taxon>Corchorus</taxon>
    </lineage>
</organism>
<sequence length="143" mass="15527">MICFGAIARDSNGEVLGAIAGRLERVSDSFTAECLAALKAITWARDMCFRNIVLEGDALTIIRKVNAPTINLSPIGPYTVELKFPGSLFVSCLFIHVLKDGNEIAHALATLGSSLSEDMVWIEEVPVSIVDVLQKDCNTFQVQ</sequence>
<dbReference type="PANTHER" id="PTHR47074:SF48">
    <property type="entry name" value="POLYNUCLEOTIDYL TRANSFERASE, RIBONUCLEASE H-LIKE SUPERFAMILY PROTEIN"/>
    <property type="match status" value="1"/>
</dbReference>
<dbReference type="CDD" id="cd06222">
    <property type="entry name" value="RNase_H_like"/>
    <property type="match status" value="1"/>
</dbReference>
<comment type="caution">
    <text evidence="2">The sequence shown here is derived from an EMBL/GenBank/DDBJ whole genome shotgun (WGS) entry which is preliminary data.</text>
</comment>
<dbReference type="Proteomes" id="UP000187203">
    <property type="component" value="Unassembled WGS sequence"/>
</dbReference>
<dbReference type="EMBL" id="AWUE01016092">
    <property type="protein sequence ID" value="OMO94270.1"/>
    <property type="molecule type" value="Genomic_DNA"/>
</dbReference>